<dbReference type="EMBL" id="SEOQ01000325">
    <property type="protein sequence ID" value="TFY65612.1"/>
    <property type="molecule type" value="Genomic_DNA"/>
</dbReference>
<dbReference type="SUPFAM" id="SSF53335">
    <property type="entry name" value="S-adenosyl-L-methionine-dependent methyltransferases"/>
    <property type="match status" value="1"/>
</dbReference>
<feature type="transmembrane region" description="Helical" evidence="9">
    <location>
        <begin position="337"/>
        <end position="358"/>
    </location>
</feature>
<dbReference type="EC" id="2.1.1.103" evidence="5"/>
<dbReference type="GO" id="GO:0032259">
    <property type="term" value="P:methylation"/>
    <property type="evidence" value="ECO:0007669"/>
    <property type="project" value="UniProtKB-KW"/>
</dbReference>
<evidence type="ECO:0000313" key="10">
    <source>
        <dbReference type="EMBL" id="TFY65612.1"/>
    </source>
</evidence>
<dbReference type="InterPro" id="IPR029063">
    <property type="entry name" value="SAM-dependent_MTases_sf"/>
</dbReference>
<evidence type="ECO:0000256" key="6">
    <source>
        <dbReference type="ARBA" id="ARBA00047619"/>
    </source>
</evidence>
<feature type="region of interest" description="Disordered" evidence="8">
    <location>
        <begin position="445"/>
        <end position="483"/>
    </location>
</feature>
<dbReference type="Gene3D" id="3.40.50.150">
    <property type="entry name" value="Vaccinia Virus protein VP39"/>
    <property type="match status" value="1"/>
</dbReference>
<evidence type="ECO:0000256" key="2">
    <source>
        <dbReference type="ARBA" id="ARBA00005189"/>
    </source>
</evidence>
<evidence type="ECO:0000256" key="1">
    <source>
        <dbReference type="ARBA" id="ARBA00004969"/>
    </source>
</evidence>
<feature type="compositionally biased region" description="Low complexity" evidence="8">
    <location>
        <begin position="713"/>
        <end position="728"/>
    </location>
</feature>
<dbReference type="Pfam" id="PF04241">
    <property type="entry name" value="DUF423"/>
    <property type="match status" value="1"/>
</dbReference>
<gene>
    <name evidence="10" type="ORF">EVG20_g5478</name>
</gene>
<dbReference type="PANTHER" id="PTHR44307:SF2">
    <property type="entry name" value="PHOSPHOETHANOLAMINE METHYLTRANSFERASE ISOFORM X1"/>
    <property type="match status" value="1"/>
</dbReference>
<evidence type="ECO:0000313" key="11">
    <source>
        <dbReference type="Proteomes" id="UP000298327"/>
    </source>
</evidence>
<keyword evidence="4" id="KW-0808">Transferase</keyword>
<keyword evidence="9" id="KW-0472">Membrane</keyword>
<name>A0A4Y9YTX1_9AGAM</name>
<feature type="compositionally biased region" description="Basic residues" evidence="8">
    <location>
        <begin position="1069"/>
        <end position="1079"/>
    </location>
</feature>
<feature type="compositionally biased region" description="Basic and acidic residues" evidence="8">
    <location>
        <begin position="1054"/>
        <end position="1065"/>
    </location>
</feature>
<comment type="catalytic activity">
    <reaction evidence="7">
        <text>N-methylethanolamine phosphate + S-adenosyl-L-methionine = N,N-dimethylethanolamine phosphate + S-adenosyl-L-homocysteine + H(+)</text>
        <dbReference type="Rhea" id="RHEA:25321"/>
        <dbReference type="ChEBI" id="CHEBI:15378"/>
        <dbReference type="ChEBI" id="CHEBI:57781"/>
        <dbReference type="ChEBI" id="CHEBI:57856"/>
        <dbReference type="ChEBI" id="CHEBI:58641"/>
        <dbReference type="ChEBI" id="CHEBI:59789"/>
        <dbReference type="EC" id="2.1.1.103"/>
    </reaction>
    <physiologicalReaction direction="left-to-right" evidence="7">
        <dbReference type="Rhea" id="RHEA:25322"/>
    </physiologicalReaction>
</comment>
<keyword evidence="3" id="KW-0489">Methyltransferase</keyword>
<dbReference type="PANTHER" id="PTHR44307">
    <property type="entry name" value="PHOSPHOETHANOLAMINE METHYLTRANSFERASE"/>
    <property type="match status" value="1"/>
</dbReference>
<dbReference type="AlphaFoldDB" id="A0A4Y9YTX1"/>
<accession>A0A4Y9YTX1</accession>
<organism evidence="10 11">
    <name type="scientific">Dentipellis fragilis</name>
    <dbReference type="NCBI Taxonomy" id="205917"/>
    <lineage>
        <taxon>Eukaryota</taxon>
        <taxon>Fungi</taxon>
        <taxon>Dikarya</taxon>
        <taxon>Basidiomycota</taxon>
        <taxon>Agaricomycotina</taxon>
        <taxon>Agaricomycetes</taxon>
        <taxon>Russulales</taxon>
        <taxon>Hericiaceae</taxon>
        <taxon>Dentipellis</taxon>
    </lineage>
</organism>
<feature type="region of interest" description="Disordered" evidence="8">
    <location>
        <begin position="964"/>
        <end position="1079"/>
    </location>
</feature>
<reference evidence="10 11" key="1">
    <citation type="submission" date="2019-02" db="EMBL/GenBank/DDBJ databases">
        <title>Genome sequencing of the rare red list fungi Dentipellis fragilis.</title>
        <authorList>
            <person name="Buettner E."/>
            <person name="Kellner H."/>
        </authorList>
    </citation>
    <scope>NUCLEOTIDE SEQUENCE [LARGE SCALE GENOMIC DNA]</scope>
    <source>
        <strain evidence="10 11">DSM 105465</strain>
    </source>
</reference>
<keyword evidence="11" id="KW-1185">Reference proteome</keyword>
<evidence type="ECO:0000256" key="9">
    <source>
        <dbReference type="SAM" id="Phobius"/>
    </source>
</evidence>
<feature type="transmembrane region" description="Helical" evidence="9">
    <location>
        <begin position="273"/>
        <end position="293"/>
    </location>
</feature>
<comment type="catalytic activity">
    <reaction evidence="6">
        <text>N,N-dimethylethanolamine phosphate + S-adenosyl-L-methionine = phosphocholine + S-adenosyl-L-homocysteine + H(+)</text>
        <dbReference type="Rhea" id="RHEA:25325"/>
        <dbReference type="ChEBI" id="CHEBI:15378"/>
        <dbReference type="ChEBI" id="CHEBI:57856"/>
        <dbReference type="ChEBI" id="CHEBI:58641"/>
        <dbReference type="ChEBI" id="CHEBI:59789"/>
        <dbReference type="ChEBI" id="CHEBI:295975"/>
        <dbReference type="EC" id="2.1.1.103"/>
    </reaction>
    <physiologicalReaction direction="left-to-right" evidence="6">
        <dbReference type="Rhea" id="RHEA:25326"/>
    </physiologicalReaction>
</comment>
<feature type="compositionally biased region" description="Low complexity" evidence="8">
    <location>
        <begin position="640"/>
        <end position="660"/>
    </location>
</feature>
<dbReference type="Proteomes" id="UP000298327">
    <property type="component" value="Unassembled WGS sequence"/>
</dbReference>
<comment type="pathway">
    <text evidence="1">Phospholipid metabolism; phosphatidylcholine biosynthesis.</text>
</comment>
<evidence type="ECO:0000256" key="7">
    <source>
        <dbReference type="ARBA" id="ARBA00047841"/>
    </source>
</evidence>
<comment type="pathway">
    <text evidence="2">Lipid metabolism.</text>
</comment>
<feature type="region of interest" description="Disordered" evidence="8">
    <location>
        <begin position="608"/>
        <end position="781"/>
    </location>
</feature>
<feature type="compositionally biased region" description="Low complexity" evidence="8">
    <location>
        <begin position="974"/>
        <end position="985"/>
    </location>
</feature>
<evidence type="ECO:0000256" key="4">
    <source>
        <dbReference type="ARBA" id="ARBA00022679"/>
    </source>
</evidence>
<proteinExistence type="predicted"/>
<dbReference type="OrthoDB" id="2333993at2759"/>
<evidence type="ECO:0000256" key="8">
    <source>
        <dbReference type="SAM" id="MobiDB-lite"/>
    </source>
</evidence>
<feature type="compositionally biased region" description="Polar residues" evidence="8">
    <location>
        <begin position="964"/>
        <end position="973"/>
    </location>
</feature>
<feature type="compositionally biased region" description="Acidic residues" evidence="8">
    <location>
        <begin position="1022"/>
        <end position="1031"/>
    </location>
</feature>
<dbReference type="InterPro" id="IPR006696">
    <property type="entry name" value="DUF423"/>
</dbReference>
<keyword evidence="9" id="KW-0812">Transmembrane</keyword>
<comment type="caution">
    <text evidence="10">The sequence shown here is derived from an EMBL/GenBank/DDBJ whole genome shotgun (WGS) entry which is preliminary data.</text>
</comment>
<evidence type="ECO:0000256" key="5">
    <source>
        <dbReference type="ARBA" id="ARBA00035674"/>
    </source>
</evidence>
<protein>
    <recommendedName>
        <fullName evidence="5">phosphoethanolamine N-methyltransferase</fullName>
        <ecNumber evidence="5">2.1.1.103</ecNumber>
    </recommendedName>
</protein>
<feature type="transmembrane region" description="Helical" evidence="9">
    <location>
        <begin position="305"/>
        <end position="325"/>
    </location>
</feature>
<feature type="compositionally biased region" description="Polar residues" evidence="8">
    <location>
        <begin position="990"/>
        <end position="1009"/>
    </location>
</feature>
<evidence type="ECO:0000256" key="3">
    <source>
        <dbReference type="ARBA" id="ARBA00022603"/>
    </source>
</evidence>
<dbReference type="GO" id="GO:0000234">
    <property type="term" value="F:phosphoethanolamine N-methyltransferase activity"/>
    <property type="evidence" value="ECO:0007669"/>
    <property type="project" value="UniProtKB-EC"/>
</dbReference>
<keyword evidence="9" id="KW-1133">Transmembrane helix</keyword>
<sequence>MLALGLFICLGLFAFILVYFSTKRSDPYGTFHHALNQDPGDSDISPATEWLNMGFWEGTRSFPQACEALALRLVRAADIKPGSRVLDVGHGSGDSLLMQLSHPLVPRPKHLYGITSLKAHHFRSEERVGALFASKPGLAEDIEVTLYCGDAVCGFGDNHHPLFSDASYHFDAILALDCAYHFRTREDFLRQSFQRLAPGGKLALADICFASVPSAATLFVLTSVLHVLPKENVVTMERYIQDLQYIGFIDVRLEDITDQVFPGFQAFLRGRGFMWKVLAVAVGMAAGAFGSHGLKGRPGITTEKVSAFATATNYAIYNGLGLLAISCHPRFGLHRFAGPAIALGGLVFSGSIIALVLARDRSVIQDECYTVCEFTLYQIQILRSDNTSWWDSHDGRLHLSPVLKGACRRSIYVDHTMSDSNSHLAHPLKRRLTSPADLGFFTPSATSFQPRPYNPSGSSAGAPKPPPPARNNALAHPLPPMDPSPSDPHCVFIHPPFTAFPESHLHPEGLTYALMAANPDWFLDPLDFITTKSTNPDAISYPSQLEPPRGWCPAKKKDLKERGVDSWPEGEEPRLRCTFCRRTYAGVNAKSMWRRHVFEKHKIAMANRRDNLERSRKGANGGKEVHEKENVQVSSRHGRVSASSLSSGGQGPGSQASSSKSKLRALRPAAGSKASALFDRGNGNESYDEDEDVPVPSAPRIPQDEFPVLEPAPKLSRPPLSKSSSRISPTPPPDSPQSDTVELQAPVSDEAPPTPVRPLIPASPYNPLVTPSFRHSPPRLPSDQPWRFPSPSHPLHSSAREMCLSMIVRGQASPSDAPAVSSSGIDVSPVIIAPRSGKASVFNTPGTVTFGKSKDTVLETPLFGEKGLGLIDATKATPRRLFISGSTPVSVTDRLGLKQFRFFDEAPQRPGGTTITPRTIRTPSKLMSSWLSGTSTPARHRRSMIASLEEDPFSNIYGTWSDLQKQEPGSQIATPPTTSPESESPVVRTSKFQNGSVQRTKSGLLTTRPSLLEPFSLKRESEDEDNGEIEEMLMSSPVSRARAVGSKGGWSTDRASDDGHEELSDIRPPLRKRRKTIAG</sequence>